<sequence length="56" mass="6580">MLSFVLPLLCLLNRSWLYPDGPINDVYTLSRNAFILFIIYAFLKLGLFLIKENKEE</sequence>
<reference evidence="2 3" key="1">
    <citation type="submission" date="2023-10" db="EMBL/GenBank/DDBJ databases">
        <title>Holzapfeliella saturejae sp. nov. isolated from Satureja montana flowers.</title>
        <authorList>
            <person name="Alcantara C."/>
            <person name="Zuniga M."/>
            <person name="Landete J.M."/>
            <person name="Monedero V."/>
        </authorList>
    </citation>
    <scope>NUCLEOTIDE SEQUENCE [LARGE SCALE GENOMIC DNA]</scope>
    <source>
        <strain evidence="2 3">He02</strain>
    </source>
</reference>
<feature type="transmembrane region" description="Helical" evidence="1">
    <location>
        <begin position="33"/>
        <end position="50"/>
    </location>
</feature>
<protein>
    <submittedName>
        <fullName evidence="2">Uncharacterized protein</fullName>
    </submittedName>
</protein>
<comment type="caution">
    <text evidence="2">The sequence shown here is derived from an EMBL/GenBank/DDBJ whole genome shotgun (WGS) entry which is preliminary data.</text>
</comment>
<organism evidence="2 3">
    <name type="scientific">Holzapfeliella saturejae</name>
    <dbReference type="NCBI Taxonomy" id="3082953"/>
    <lineage>
        <taxon>Bacteria</taxon>
        <taxon>Bacillati</taxon>
        <taxon>Bacillota</taxon>
        <taxon>Bacilli</taxon>
        <taxon>Lactobacillales</taxon>
        <taxon>Lactobacillaceae</taxon>
        <taxon>Holzapfeliella</taxon>
    </lineage>
</organism>
<gene>
    <name evidence="2" type="ORF">R4Y45_06965</name>
</gene>
<name>A0ABU8SHU6_9LACO</name>
<evidence type="ECO:0000256" key="1">
    <source>
        <dbReference type="SAM" id="Phobius"/>
    </source>
</evidence>
<dbReference type="RefSeq" id="WP_339970462.1">
    <property type="nucleotide sequence ID" value="NZ_JAWMWG010000005.1"/>
</dbReference>
<keyword evidence="3" id="KW-1185">Reference proteome</keyword>
<dbReference type="EMBL" id="JAWMWG010000005">
    <property type="protein sequence ID" value="MEJ6348958.1"/>
    <property type="molecule type" value="Genomic_DNA"/>
</dbReference>
<proteinExistence type="predicted"/>
<evidence type="ECO:0000313" key="3">
    <source>
        <dbReference type="Proteomes" id="UP001377804"/>
    </source>
</evidence>
<keyword evidence="1" id="KW-0812">Transmembrane</keyword>
<keyword evidence="1" id="KW-1133">Transmembrane helix</keyword>
<accession>A0ABU8SHU6</accession>
<evidence type="ECO:0000313" key="2">
    <source>
        <dbReference type="EMBL" id="MEJ6348958.1"/>
    </source>
</evidence>
<dbReference type="Proteomes" id="UP001377804">
    <property type="component" value="Unassembled WGS sequence"/>
</dbReference>
<keyword evidence="1" id="KW-0472">Membrane</keyword>